<keyword evidence="4" id="KW-1015">Disulfide bond</keyword>
<evidence type="ECO:0000256" key="1">
    <source>
        <dbReference type="ARBA" id="ARBA00005791"/>
    </source>
</evidence>
<name>A0A7H0Y253_9BACL</name>
<evidence type="ECO:0000256" key="2">
    <source>
        <dbReference type="ARBA" id="ARBA00022729"/>
    </source>
</evidence>
<sequence length="226" mass="26396">MKKKVMFGLAIVFVVIITGIFVYQLDQKAKMINELPNYTDDKQKIVVDGFKYENQPHIGDSNAKVKVIEFGDFKCPACRKWTLKNFQKFKLEFIDTGKVEFFFMNYAFIDRDSYLAGAAGESIYHQNNEKFWEFYELLYKNQGKETEIWATPTFLTQFVKDNIKDIDQKQFELDVKNHTYLHSVKEDYKIGGFYGVNGTPTFIVNGKILRSSSYEDIKASILKELK</sequence>
<dbReference type="InterPro" id="IPR013766">
    <property type="entry name" value="Thioredoxin_domain"/>
</dbReference>
<feature type="domain" description="Thioredoxin" evidence="7">
    <location>
        <begin position="23"/>
        <end position="226"/>
    </location>
</feature>
<keyword evidence="2" id="KW-0732">Signal</keyword>
<dbReference type="PROSITE" id="PS51352">
    <property type="entry name" value="THIOREDOXIN_2"/>
    <property type="match status" value="1"/>
</dbReference>
<reference evidence="8 9" key="1">
    <citation type="submission" date="2020-09" db="EMBL/GenBank/DDBJ databases">
        <title>Characterization of Paenibacillus peoriae strain ZF390 with broad-spectrum antimicrobial activity as a potential biocontrol agent.</title>
        <authorList>
            <person name="Li L."/>
            <person name="Zhao Y."/>
            <person name="Li B."/>
            <person name="Xie X."/>
        </authorList>
    </citation>
    <scope>NUCLEOTIDE SEQUENCE [LARGE SCALE GENOMIC DNA]</scope>
    <source>
        <strain evidence="8 9">ZF390</strain>
    </source>
</reference>
<evidence type="ECO:0000256" key="4">
    <source>
        <dbReference type="ARBA" id="ARBA00023157"/>
    </source>
</evidence>
<keyword evidence="6" id="KW-1133">Transmembrane helix</keyword>
<dbReference type="PANTHER" id="PTHR13887:SF14">
    <property type="entry name" value="DISULFIDE BOND FORMATION PROTEIN D"/>
    <property type="match status" value="1"/>
</dbReference>
<evidence type="ECO:0000256" key="5">
    <source>
        <dbReference type="ARBA" id="ARBA00023284"/>
    </source>
</evidence>
<dbReference type="Proteomes" id="UP000516384">
    <property type="component" value="Chromosome"/>
</dbReference>
<evidence type="ECO:0000256" key="3">
    <source>
        <dbReference type="ARBA" id="ARBA00023002"/>
    </source>
</evidence>
<gene>
    <name evidence="8" type="ORF">IAQ67_14690</name>
</gene>
<dbReference type="Pfam" id="PF13462">
    <property type="entry name" value="Thioredoxin_4"/>
    <property type="match status" value="1"/>
</dbReference>
<dbReference type="EMBL" id="CP061172">
    <property type="protein sequence ID" value="QNR65161.1"/>
    <property type="molecule type" value="Genomic_DNA"/>
</dbReference>
<proteinExistence type="inferred from homology"/>
<dbReference type="PANTHER" id="PTHR13887">
    <property type="entry name" value="GLUTATHIONE S-TRANSFERASE KAPPA"/>
    <property type="match status" value="1"/>
</dbReference>
<keyword evidence="6" id="KW-0812">Transmembrane</keyword>
<dbReference type="InterPro" id="IPR012336">
    <property type="entry name" value="Thioredoxin-like_fold"/>
</dbReference>
<dbReference type="InterPro" id="IPR036249">
    <property type="entry name" value="Thioredoxin-like_sf"/>
</dbReference>
<dbReference type="GO" id="GO:0016491">
    <property type="term" value="F:oxidoreductase activity"/>
    <property type="evidence" value="ECO:0007669"/>
    <property type="project" value="UniProtKB-KW"/>
</dbReference>
<evidence type="ECO:0000256" key="6">
    <source>
        <dbReference type="SAM" id="Phobius"/>
    </source>
</evidence>
<dbReference type="SUPFAM" id="SSF52833">
    <property type="entry name" value="Thioredoxin-like"/>
    <property type="match status" value="1"/>
</dbReference>
<evidence type="ECO:0000313" key="8">
    <source>
        <dbReference type="EMBL" id="QNR65161.1"/>
    </source>
</evidence>
<dbReference type="RefSeq" id="WP_190297070.1">
    <property type="nucleotide sequence ID" value="NZ_CP061172.1"/>
</dbReference>
<dbReference type="Gene3D" id="3.40.30.10">
    <property type="entry name" value="Glutaredoxin"/>
    <property type="match status" value="1"/>
</dbReference>
<keyword evidence="6" id="KW-0472">Membrane</keyword>
<accession>A0A7H0Y253</accession>
<feature type="transmembrane region" description="Helical" evidence="6">
    <location>
        <begin position="6"/>
        <end position="25"/>
    </location>
</feature>
<evidence type="ECO:0000313" key="9">
    <source>
        <dbReference type="Proteomes" id="UP000516384"/>
    </source>
</evidence>
<keyword evidence="5" id="KW-0676">Redox-active center</keyword>
<dbReference type="AlphaFoldDB" id="A0A7H0Y253"/>
<keyword evidence="3" id="KW-0560">Oxidoreductase</keyword>
<organism evidence="8 9">
    <name type="scientific">Paenibacillus peoriae</name>
    <dbReference type="NCBI Taxonomy" id="59893"/>
    <lineage>
        <taxon>Bacteria</taxon>
        <taxon>Bacillati</taxon>
        <taxon>Bacillota</taxon>
        <taxon>Bacilli</taxon>
        <taxon>Bacillales</taxon>
        <taxon>Paenibacillaceae</taxon>
        <taxon>Paenibacillus</taxon>
    </lineage>
</organism>
<protein>
    <submittedName>
        <fullName evidence="8">DsbA family protein</fullName>
    </submittedName>
</protein>
<evidence type="ECO:0000259" key="7">
    <source>
        <dbReference type="PROSITE" id="PS51352"/>
    </source>
</evidence>
<comment type="similarity">
    <text evidence="1">Belongs to the thioredoxin family. DsbA subfamily.</text>
</comment>